<dbReference type="AlphaFoldDB" id="A0A9Q3GCX4"/>
<evidence type="ECO:0000313" key="2">
    <source>
        <dbReference type="Proteomes" id="UP000765509"/>
    </source>
</evidence>
<dbReference type="EMBL" id="AVOT02000318">
    <property type="protein sequence ID" value="MBW0462281.1"/>
    <property type="molecule type" value="Genomic_DNA"/>
</dbReference>
<keyword evidence="2" id="KW-1185">Reference proteome</keyword>
<gene>
    <name evidence="1" type="ORF">O181_001996</name>
</gene>
<accession>A0A9Q3GCX4</accession>
<proteinExistence type="predicted"/>
<sequence>MEYIIRKKMIGKIGTRTPFDPNTIARISREDRRPERTVLKCHKCERTSNLTKTCTKEIKINEEVQGSEEKEEYYQYSKFFDETPGEDCHIENMTALFEFTEVHTHLTQYSGDCYNLINIQGARICKSKPSRGKGYTSGASCITSILINSE</sequence>
<organism evidence="1 2">
    <name type="scientific">Austropuccinia psidii MF-1</name>
    <dbReference type="NCBI Taxonomy" id="1389203"/>
    <lineage>
        <taxon>Eukaryota</taxon>
        <taxon>Fungi</taxon>
        <taxon>Dikarya</taxon>
        <taxon>Basidiomycota</taxon>
        <taxon>Pucciniomycotina</taxon>
        <taxon>Pucciniomycetes</taxon>
        <taxon>Pucciniales</taxon>
        <taxon>Sphaerophragmiaceae</taxon>
        <taxon>Austropuccinia</taxon>
    </lineage>
</organism>
<name>A0A9Q3GCX4_9BASI</name>
<dbReference type="OrthoDB" id="2507294at2759"/>
<comment type="caution">
    <text evidence="1">The sequence shown here is derived from an EMBL/GenBank/DDBJ whole genome shotgun (WGS) entry which is preliminary data.</text>
</comment>
<reference evidence="1" key="1">
    <citation type="submission" date="2021-03" db="EMBL/GenBank/DDBJ databases">
        <title>Draft genome sequence of rust myrtle Austropuccinia psidii MF-1, a brazilian biotype.</title>
        <authorList>
            <person name="Quecine M.C."/>
            <person name="Pachon D.M.R."/>
            <person name="Bonatelli M.L."/>
            <person name="Correr F.H."/>
            <person name="Franceschini L.M."/>
            <person name="Leite T.F."/>
            <person name="Margarido G.R.A."/>
            <person name="Almeida C.A."/>
            <person name="Ferrarezi J.A."/>
            <person name="Labate C.A."/>
        </authorList>
    </citation>
    <scope>NUCLEOTIDE SEQUENCE</scope>
    <source>
        <strain evidence="1">MF-1</strain>
    </source>
</reference>
<protein>
    <submittedName>
        <fullName evidence="1">Uncharacterized protein</fullName>
    </submittedName>
</protein>
<dbReference type="Proteomes" id="UP000765509">
    <property type="component" value="Unassembled WGS sequence"/>
</dbReference>
<evidence type="ECO:0000313" key="1">
    <source>
        <dbReference type="EMBL" id="MBW0462281.1"/>
    </source>
</evidence>